<proteinExistence type="predicted"/>
<evidence type="ECO:0000313" key="1">
    <source>
        <dbReference type="EMBL" id="KAA6312960.1"/>
    </source>
</evidence>
<reference evidence="1 2" key="1">
    <citation type="submission" date="2019-03" db="EMBL/GenBank/DDBJ databases">
        <title>Single cell metagenomics reveals metabolic interactions within the superorganism composed of flagellate Streblomastix strix and complex community of Bacteroidetes bacteria on its surface.</title>
        <authorList>
            <person name="Treitli S.C."/>
            <person name="Kolisko M."/>
            <person name="Husnik F."/>
            <person name="Keeling P."/>
            <person name="Hampl V."/>
        </authorList>
    </citation>
    <scope>NUCLEOTIDE SEQUENCE [LARGE SCALE GENOMIC DNA]</scope>
    <source>
        <strain evidence="1">ST1C</strain>
    </source>
</reference>
<organism evidence="1 2">
    <name type="scientific">Streblomastix strix</name>
    <dbReference type="NCBI Taxonomy" id="222440"/>
    <lineage>
        <taxon>Eukaryota</taxon>
        <taxon>Metamonada</taxon>
        <taxon>Preaxostyla</taxon>
        <taxon>Oxymonadida</taxon>
        <taxon>Streblomastigidae</taxon>
        <taxon>Streblomastix</taxon>
    </lineage>
</organism>
<evidence type="ECO:0000313" key="2">
    <source>
        <dbReference type="Proteomes" id="UP000324800"/>
    </source>
</evidence>
<gene>
    <name evidence="1" type="ORF">EZS28_055837</name>
</gene>
<dbReference type="AlphaFoldDB" id="A0A5J4PVL7"/>
<dbReference type="EMBL" id="SNRW01048541">
    <property type="protein sequence ID" value="KAA6312960.1"/>
    <property type="molecule type" value="Genomic_DNA"/>
</dbReference>
<dbReference type="OrthoDB" id="293715at2759"/>
<accession>A0A5J4PVL7</accession>
<protein>
    <submittedName>
        <fullName evidence="1">Uncharacterized protein</fullName>
    </submittedName>
</protein>
<name>A0A5J4PVL7_9EUKA</name>
<sequence>EDHSTVSCVTPCPELKTQTTLPSGVMKCVDSCPYGQFRFRRRNGSYICQTHCTGFEKALELDDGSIECIVNNCQDPTPVLQLNQSSSSGYQCVTTAECTLPQTTYTSDDITQVNSLILIGTTRLNVWKVAQGTKYPEDLIMEPLYVLILVQ</sequence>
<dbReference type="Proteomes" id="UP000324800">
    <property type="component" value="Unassembled WGS sequence"/>
</dbReference>
<feature type="non-terminal residue" evidence="1">
    <location>
        <position position="1"/>
    </location>
</feature>
<comment type="caution">
    <text evidence="1">The sequence shown here is derived from an EMBL/GenBank/DDBJ whole genome shotgun (WGS) entry which is preliminary data.</text>
</comment>